<sequence length="272" mass="30044">MFVPNTTSRPPADMAIPHTEQLIFTIATQIPFIVFFYIGIRNIVVRGDPKALLCGIGGCLASAFEPVVDILGFCYFPREGNWVAFETFGRPIPIFVPATYGWFVGGMGYWFWNTFQDPKTTASDIPKLWFKGFLINLILEYPPLYYGIYTYYGYQPLVVGGFPLWFPAVNATSPMVAATILNLITPHLKGWSNAVVISTTATSYGMANAAFGAPVWMALSVDKGYHVTYPAVCISALLLSAGLWIMSLQFTPNGSIKLNGKTNGQTRRKVSF</sequence>
<evidence type="ECO:0000313" key="3">
    <source>
        <dbReference type="Proteomes" id="UP000770015"/>
    </source>
</evidence>
<dbReference type="Proteomes" id="UP000770015">
    <property type="component" value="Unassembled WGS sequence"/>
</dbReference>
<comment type="caution">
    <text evidence="2">The sequence shown here is derived from an EMBL/GenBank/DDBJ whole genome shotgun (WGS) entry which is preliminary data.</text>
</comment>
<reference evidence="2" key="1">
    <citation type="journal article" date="2021" name="Nat. Commun.">
        <title>Genetic determinants of endophytism in the Arabidopsis root mycobiome.</title>
        <authorList>
            <person name="Mesny F."/>
            <person name="Miyauchi S."/>
            <person name="Thiergart T."/>
            <person name="Pickel B."/>
            <person name="Atanasova L."/>
            <person name="Karlsson M."/>
            <person name="Huettel B."/>
            <person name="Barry K.W."/>
            <person name="Haridas S."/>
            <person name="Chen C."/>
            <person name="Bauer D."/>
            <person name="Andreopoulos W."/>
            <person name="Pangilinan J."/>
            <person name="LaButti K."/>
            <person name="Riley R."/>
            <person name="Lipzen A."/>
            <person name="Clum A."/>
            <person name="Drula E."/>
            <person name="Henrissat B."/>
            <person name="Kohler A."/>
            <person name="Grigoriev I.V."/>
            <person name="Martin F.M."/>
            <person name="Hacquard S."/>
        </authorList>
    </citation>
    <scope>NUCLEOTIDE SEQUENCE</scope>
    <source>
        <strain evidence="2">MPI-SDFR-AT-0117</strain>
    </source>
</reference>
<keyword evidence="1" id="KW-0812">Transmembrane</keyword>
<evidence type="ECO:0000313" key="2">
    <source>
        <dbReference type="EMBL" id="KAH6697420.1"/>
    </source>
</evidence>
<dbReference type="EMBL" id="JAGSXJ010000001">
    <property type="protein sequence ID" value="KAH6697420.1"/>
    <property type="molecule type" value="Genomic_DNA"/>
</dbReference>
<feature type="transmembrane region" description="Helical" evidence="1">
    <location>
        <begin position="92"/>
        <end position="112"/>
    </location>
</feature>
<keyword evidence="1" id="KW-0472">Membrane</keyword>
<dbReference type="OrthoDB" id="4727520at2759"/>
<accession>A0A9P8VMQ7</accession>
<feature type="transmembrane region" description="Helical" evidence="1">
    <location>
        <begin position="164"/>
        <end position="184"/>
    </location>
</feature>
<feature type="transmembrane region" description="Helical" evidence="1">
    <location>
        <begin position="22"/>
        <end position="40"/>
    </location>
</feature>
<feature type="transmembrane region" description="Helical" evidence="1">
    <location>
        <begin position="229"/>
        <end position="248"/>
    </location>
</feature>
<name>A0A9P8VMQ7_9PEZI</name>
<keyword evidence="1" id="KW-1133">Transmembrane helix</keyword>
<feature type="transmembrane region" description="Helical" evidence="1">
    <location>
        <begin position="133"/>
        <end position="152"/>
    </location>
</feature>
<proteinExistence type="predicted"/>
<organism evidence="2 3">
    <name type="scientific">Plectosphaerella plurivora</name>
    <dbReference type="NCBI Taxonomy" id="936078"/>
    <lineage>
        <taxon>Eukaryota</taxon>
        <taxon>Fungi</taxon>
        <taxon>Dikarya</taxon>
        <taxon>Ascomycota</taxon>
        <taxon>Pezizomycotina</taxon>
        <taxon>Sordariomycetes</taxon>
        <taxon>Hypocreomycetidae</taxon>
        <taxon>Glomerellales</taxon>
        <taxon>Plectosphaerellaceae</taxon>
        <taxon>Plectosphaerella</taxon>
    </lineage>
</organism>
<keyword evidence="3" id="KW-1185">Reference proteome</keyword>
<feature type="transmembrane region" description="Helical" evidence="1">
    <location>
        <begin position="196"/>
        <end position="217"/>
    </location>
</feature>
<protein>
    <submittedName>
        <fullName evidence="2">Uncharacterized protein</fullName>
    </submittedName>
</protein>
<evidence type="ECO:0000256" key="1">
    <source>
        <dbReference type="SAM" id="Phobius"/>
    </source>
</evidence>
<feature type="transmembrane region" description="Helical" evidence="1">
    <location>
        <begin position="52"/>
        <end position="72"/>
    </location>
</feature>
<gene>
    <name evidence="2" type="ORF">F5X68DRAFT_226795</name>
</gene>
<dbReference type="AlphaFoldDB" id="A0A9P8VMQ7"/>